<dbReference type="EMBL" id="JAZHXI010000002">
    <property type="protein sequence ID" value="KAL2074830.1"/>
    <property type="molecule type" value="Genomic_DNA"/>
</dbReference>
<evidence type="ECO:0000313" key="1">
    <source>
        <dbReference type="EMBL" id="KAL2074830.1"/>
    </source>
</evidence>
<organism evidence="1 2">
    <name type="scientific">Oculimacula yallundae</name>
    <dbReference type="NCBI Taxonomy" id="86028"/>
    <lineage>
        <taxon>Eukaryota</taxon>
        <taxon>Fungi</taxon>
        <taxon>Dikarya</taxon>
        <taxon>Ascomycota</taxon>
        <taxon>Pezizomycotina</taxon>
        <taxon>Leotiomycetes</taxon>
        <taxon>Helotiales</taxon>
        <taxon>Ploettnerulaceae</taxon>
        <taxon>Oculimacula</taxon>
    </lineage>
</organism>
<protein>
    <recommendedName>
        <fullName evidence="3">BTB domain-containing protein</fullName>
    </recommendedName>
</protein>
<keyword evidence="2" id="KW-1185">Reference proteome</keyword>
<proteinExistence type="predicted"/>
<sequence length="348" mass="38912">MAYTLRNFPAEIRDMIFCDVRGEDLKGQNDLLQVAVAVCGDKELLGEVMSVLYKSAHIVISPGPPSDQWLHQQVPLAIMEKIKILEFRFGSGHKSRHRRVKVSEPNPSRKFPKILILSKEVKHIHLNIQDRPITHHSIYKLLNEWASRFGGVQKLSVAFSGRRTQLTTLQMLDLALGVCGVIGRANDGSTMVTWIAAIDSILVLGQFRPWLPSDGLSPAYQALKLQPATDPLKQFNPLKTSKLRLYCETIAISELDLPHILVDSARLRQIIMATGPAMRPGLNLDGDMMTMVLHDPSPLTSISNTPEAPDVIIIENSDLNGVHLQIHKAVLRDCKLHNVRMHNSYLVD</sequence>
<comment type="caution">
    <text evidence="1">The sequence shown here is derived from an EMBL/GenBank/DDBJ whole genome shotgun (WGS) entry which is preliminary data.</text>
</comment>
<name>A0ABR4CY28_9HELO</name>
<reference evidence="1 2" key="1">
    <citation type="journal article" date="2024" name="Commun. Biol.">
        <title>Comparative genomic analysis of thermophilic fungi reveals convergent evolutionary adaptations and gene losses.</title>
        <authorList>
            <person name="Steindorff A.S."/>
            <person name="Aguilar-Pontes M.V."/>
            <person name="Robinson A.J."/>
            <person name="Andreopoulos B."/>
            <person name="LaButti K."/>
            <person name="Kuo A."/>
            <person name="Mondo S."/>
            <person name="Riley R."/>
            <person name="Otillar R."/>
            <person name="Haridas S."/>
            <person name="Lipzen A."/>
            <person name="Grimwood J."/>
            <person name="Schmutz J."/>
            <person name="Clum A."/>
            <person name="Reid I.D."/>
            <person name="Moisan M.C."/>
            <person name="Butler G."/>
            <person name="Nguyen T.T.M."/>
            <person name="Dewar K."/>
            <person name="Conant G."/>
            <person name="Drula E."/>
            <person name="Henrissat B."/>
            <person name="Hansel C."/>
            <person name="Singer S."/>
            <person name="Hutchinson M.I."/>
            <person name="de Vries R.P."/>
            <person name="Natvig D.O."/>
            <person name="Powell A.J."/>
            <person name="Tsang A."/>
            <person name="Grigoriev I.V."/>
        </authorList>
    </citation>
    <scope>NUCLEOTIDE SEQUENCE [LARGE SCALE GENOMIC DNA]</scope>
    <source>
        <strain evidence="1 2">CBS 494.80</strain>
    </source>
</reference>
<dbReference type="Proteomes" id="UP001595075">
    <property type="component" value="Unassembled WGS sequence"/>
</dbReference>
<evidence type="ECO:0008006" key="3">
    <source>
        <dbReference type="Google" id="ProtNLM"/>
    </source>
</evidence>
<evidence type="ECO:0000313" key="2">
    <source>
        <dbReference type="Proteomes" id="UP001595075"/>
    </source>
</evidence>
<gene>
    <name evidence="1" type="ORF">VTL71DRAFT_8609</name>
</gene>
<accession>A0ABR4CY28</accession>